<evidence type="ECO:0000313" key="1">
    <source>
        <dbReference type="EMBL" id="TDN49177.1"/>
    </source>
</evidence>
<comment type="caution">
    <text evidence="1">The sequence shown here is derived from an EMBL/GenBank/DDBJ whole genome shotgun (WGS) entry which is preliminary data.</text>
</comment>
<keyword evidence="2" id="KW-1185">Reference proteome</keyword>
<organism evidence="1 2">
    <name type="scientific">Azoarcus indigens</name>
    <dbReference type="NCBI Taxonomy" id="29545"/>
    <lineage>
        <taxon>Bacteria</taxon>
        <taxon>Pseudomonadati</taxon>
        <taxon>Pseudomonadota</taxon>
        <taxon>Betaproteobacteria</taxon>
        <taxon>Rhodocyclales</taxon>
        <taxon>Zoogloeaceae</taxon>
        <taxon>Azoarcus</taxon>
    </lineage>
</organism>
<dbReference type="OrthoDB" id="6880023at2"/>
<reference evidence="1 2" key="1">
    <citation type="submission" date="2019-03" db="EMBL/GenBank/DDBJ databases">
        <title>Genomic Encyclopedia of Type Strains, Phase IV (KMG-IV): sequencing the most valuable type-strain genomes for metagenomic binning, comparative biology and taxonomic classification.</title>
        <authorList>
            <person name="Goeker M."/>
        </authorList>
    </citation>
    <scope>NUCLEOTIDE SEQUENCE [LARGE SCALE GENOMIC DNA]</scope>
    <source>
        <strain evidence="1 2">DSM 12121</strain>
    </source>
</reference>
<name>A0A4R6DVH7_9RHOO</name>
<dbReference type="EMBL" id="SNVV01000012">
    <property type="protein sequence ID" value="TDN49177.1"/>
    <property type="molecule type" value="Genomic_DNA"/>
</dbReference>
<dbReference type="InterPro" id="IPR056209">
    <property type="entry name" value="SU10_adaptor"/>
</dbReference>
<dbReference type="AlphaFoldDB" id="A0A4R6DVH7"/>
<dbReference type="Proteomes" id="UP000295129">
    <property type="component" value="Unassembled WGS sequence"/>
</dbReference>
<gene>
    <name evidence="1" type="ORF">C7389_11228</name>
</gene>
<protein>
    <submittedName>
        <fullName evidence="1">Uncharacterized protein</fullName>
    </submittedName>
</protein>
<proteinExistence type="predicted"/>
<sequence>MNLRELVAECRSLARDTAEPYLWETRDWVRWLNEAVTEACVRARLIQDSDGSATSIALEPGVSAYRLAPEVIDVLQVRLLGERPRPLVGWDLTETHLVLARAPEIAGDLSLTVIRAPRCAMTRDTDCPEINPRHHPKLLDWALRCAYLKQDADTFDEARALKYEAIFEASFGVRPSADVQRKHRRKSPRVVRMNAF</sequence>
<dbReference type="Pfam" id="PF24175">
    <property type="entry name" value="SU10_adaptor"/>
    <property type="match status" value="1"/>
</dbReference>
<accession>A0A4R6DVH7</accession>
<evidence type="ECO:0000313" key="2">
    <source>
        <dbReference type="Proteomes" id="UP000295129"/>
    </source>
</evidence>
<dbReference type="RefSeq" id="WP_133592615.1">
    <property type="nucleotide sequence ID" value="NZ_SNVV01000012.1"/>
</dbReference>